<dbReference type="PANTHER" id="PTHR40465:SF1">
    <property type="entry name" value="DUF6534 DOMAIN-CONTAINING PROTEIN"/>
    <property type="match status" value="1"/>
</dbReference>
<dbReference type="PANTHER" id="PTHR40465">
    <property type="entry name" value="CHROMOSOME 1, WHOLE GENOME SHOTGUN SEQUENCE"/>
    <property type="match status" value="1"/>
</dbReference>
<organism evidence="3 4">
    <name type="scientific">Amanita thiersii Skay4041</name>
    <dbReference type="NCBI Taxonomy" id="703135"/>
    <lineage>
        <taxon>Eukaryota</taxon>
        <taxon>Fungi</taxon>
        <taxon>Dikarya</taxon>
        <taxon>Basidiomycota</taxon>
        <taxon>Agaricomycotina</taxon>
        <taxon>Agaricomycetes</taxon>
        <taxon>Agaricomycetidae</taxon>
        <taxon>Agaricales</taxon>
        <taxon>Pluteineae</taxon>
        <taxon>Amanitaceae</taxon>
        <taxon>Amanita</taxon>
    </lineage>
</organism>
<reference evidence="3 4" key="1">
    <citation type="submission" date="2014-02" db="EMBL/GenBank/DDBJ databases">
        <title>Transposable element dynamics among asymbiotic and ectomycorrhizal Amanita fungi.</title>
        <authorList>
            <consortium name="DOE Joint Genome Institute"/>
            <person name="Hess J."/>
            <person name="Skrede I."/>
            <person name="Wolfe B."/>
            <person name="LaButti K."/>
            <person name="Ohm R.A."/>
            <person name="Grigoriev I.V."/>
            <person name="Pringle A."/>
        </authorList>
    </citation>
    <scope>NUCLEOTIDE SEQUENCE [LARGE SCALE GENOMIC DNA]</scope>
    <source>
        <strain evidence="3 4">SKay4041</strain>
    </source>
</reference>
<feature type="transmembrane region" description="Helical" evidence="1">
    <location>
        <begin position="122"/>
        <end position="144"/>
    </location>
</feature>
<keyword evidence="1" id="KW-0812">Transmembrane</keyword>
<dbReference type="InterPro" id="IPR045339">
    <property type="entry name" value="DUF6534"/>
</dbReference>
<sequence length="323" mass="36306">MTFPNQPDISLAQIHLLVGVVLNWNFFGVLTVQTYLYYLAFPNDKKWTKAVVYSIYILEIAHTVITTWGFHSSMKGHFFRLSDGDLVSLVMGFMTPLTGGLVAFITNVSYAHRIRVITGSKFLAWTLYILASSQLAGSCVFLLLPGIQVRSHPERSPVSYDFFYAVNGSIPIYGFIWLGLSAICDIAIAAIMVYYLSREKILSKQTRWKVQQLLRLIIETGTTTEKATVNILTLILIATAKWTGFLYIVPMIVLSKVYANAMMVLFNNRMTIVGSRRRPPTMDADTTYLSRIRFQVVDEDLEDGKLHANGKVAKAAEPSHVSK</sequence>
<evidence type="ECO:0000313" key="3">
    <source>
        <dbReference type="EMBL" id="PFH45939.1"/>
    </source>
</evidence>
<dbReference type="EMBL" id="KZ302262">
    <property type="protein sequence ID" value="PFH45939.1"/>
    <property type="molecule type" value="Genomic_DNA"/>
</dbReference>
<dbReference type="Pfam" id="PF20152">
    <property type="entry name" value="DUF6534"/>
    <property type="match status" value="1"/>
</dbReference>
<feature type="transmembrane region" description="Helical" evidence="1">
    <location>
        <begin position="90"/>
        <end position="110"/>
    </location>
</feature>
<evidence type="ECO:0000256" key="1">
    <source>
        <dbReference type="SAM" id="Phobius"/>
    </source>
</evidence>
<protein>
    <recommendedName>
        <fullName evidence="2">DUF6534 domain-containing protein</fullName>
    </recommendedName>
</protein>
<feature type="transmembrane region" description="Helical" evidence="1">
    <location>
        <begin position="50"/>
        <end position="70"/>
    </location>
</feature>
<feature type="transmembrane region" description="Helical" evidence="1">
    <location>
        <begin position="172"/>
        <end position="196"/>
    </location>
</feature>
<gene>
    <name evidence="3" type="ORF">AMATHDRAFT_51375</name>
</gene>
<dbReference type="STRING" id="703135.A0A2A9N7C9"/>
<proteinExistence type="predicted"/>
<evidence type="ECO:0000313" key="4">
    <source>
        <dbReference type="Proteomes" id="UP000242287"/>
    </source>
</evidence>
<keyword evidence="1" id="KW-0472">Membrane</keyword>
<evidence type="ECO:0000259" key="2">
    <source>
        <dbReference type="Pfam" id="PF20152"/>
    </source>
</evidence>
<name>A0A2A9N7C9_9AGAR</name>
<feature type="domain" description="DUF6534" evidence="2">
    <location>
        <begin position="181"/>
        <end position="270"/>
    </location>
</feature>
<dbReference type="AlphaFoldDB" id="A0A2A9N7C9"/>
<keyword evidence="4" id="KW-1185">Reference proteome</keyword>
<accession>A0A2A9N7C9</accession>
<feature type="transmembrane region" description="Helical" evidence="1">
    <location>
        <begin position="12"/>
        <end position="38"/>
    </location>
</feature>
<keyword evidence="1" id="KW-1133">Transmembrane helix</keyword>
<dbReference type="Proteomes" id="UP000242287">
    <property type="component" value="Unassembled WGS sequence"/>
</dbReference>
<dbReference type="OrthoDB" id="2536347at2759"/>